<name>A0A0A1VX19_MICAE</name>
<reference evidence="2" key="1">
    <citation type="journal article" date="2015" name="Genome">
        <title>Whole Genome Sequence of the Non-Microcystin-Producing Microcystis aeruginosa Strain NIES-44.</title>
        <authorList>
            <person name="Okano K."/>
            <person name="Miyata N."/>
            <person name="Ozaki Y."/>
        </authorList>
    </citation>
    <scope>NUCLEOTIDE SEQUENCE [LARGE SCALE GENOMIC DNA]</scope>
    <source>
        <strain evidence="2">NIES-44</strain>
    </source>
</reference>
<evidence type="ECO:0000313" key="1">
    <source>
        <dbReference type="EMBL" id="GAL94352.1"/>
    </source>
</evidence>
<dbReference type="EMBL" id="BBPA01000053">
    <property type="protein sequence ID" value="GAL94352.1"/>
    <property type="molecule type" value="Genomic_DNA"/>
</dbReference>
<sequence length="63" mass="6670">MGKTLHPTCPPDVGGVGGATPCPQEKLFQQALYRSDQSLCPLCLCGSFHTPAPTNQLFAANPR</sequence>
<gene>
    <name evidence="1" type="ORF">N44_02932</name>
</gene>
<dbReference type="Proteomes" id="UP000030321">
    <property type="component" value="Unassembled WGS sequence"/>
</dbReference>
<organism evidence="1 2">
    <name type="scientific">Microcystis aeruginosa NIES-44</name>
    <dbReference type="NCBI Taxonomy" id="449439"/>
    <lineage>
        <taxon>Bacteria</taxon>
        <taxon>Bacillati</taxon>
        <taxon>Cyanobacteriota</taxon>
        <taxon>Cyanophyceae</taxon>
        <taxon>Oscillatoriophycideae</taxon>
        <taxon>Chroococcales</taxon>
        <taxon>Microcystaceae</taxon>
        <taxon>Microcystis</taxon>
    </lineage>
</organism>
<protein>
    <submittedName>
        <fullName evidence="1">Uncharacterized protein</fullName>
    </submittedName>
</protein>
<evidence type="ECO:0000313" key="2">
    <source>
        <dbReference type="Proteomes" id="UP000030321"/>
    </source>
</evidence>
<comment type="caution">
    <text evidence="1">The sequence shown here is derived from an EMBL/GenBank/DDBJ whole genome shotgun (WGS) entry which is preliminary data.</text>
</comment>
<proteinExistence type="predicted"/>
<accession>A0A0A1VX19</accession>
<dbReference type="AlphaFoldDB" id="A0A0A1VX19"/>